<dbReference type="RefSeq" id="WP_344583641.1">
    <property type="nucleotide sequence ID" value="NZ_BAAARK010000042.1"/>
</dbReference>
<dbReference type="NCBIfam" id="NF040657">
    <property type="entry name" value="immun_SitI3"/>
    <property type="match status" value="1"/>
</dbReference>
<gene>
    <name evidence="1" type="ORF">GCM10009864_71880</name>
</gene>
<evidence type="ECO:0000313" key="1">
    <source>
        <dbReference type="EMBL" id="GAA2687715.1"/>
    </source>
</evidence>
<dbReference type="InterPro" id="IPR049799">
    <property type="entry name" value="SitI3-like"/>
</dbReference>
<organism evidence="1 2">
    <name type="scientific">Streptomyces lunalinharesii</name>
    <dbReference type="NCBI Taxonomy" id="333384"/>
    <lineage>
        <taxon>Bacteria</taxon>
        <taxon>Bacillati</taxon>
        <taxon>Actinomycetota</taxon>
        <taxon>Actinomycetes</taxon>
        <taxon>Kitasatosporales</taxon>
        <taxon>Streptomycetaceae</taxon>
        <taxon>Streptomyces</taxon>
    </lineage>
</organism>
<name>A0ABP6FAV7_9ACTN</name>
<proteinExistence type="predicted"/>
<dbReference type="Proteomes" id="UP001500994">
    <property type="component" value="Unassembled WGS sequence"/>
</dbReference>
<dbReference type="EMBL" id="BAAARK010000042">
    <property type="protein sequence ID" value="GAA2687715.1"/>
    <property type="molecule type" value="Genomic_DNA"/>
</dbReference>
<evidence type="ECO:0000313" key="2">
    <source>
        <dbReference type="Proteomes" id="UP001500994"/>
    </source>
</evidence>
<protein>
    <submittedName>
        <fullName evidence="1">Uncharacterized protein</fullName>
    </submittedName>
</protein>
<comment type="caution">
    <text evidence="1">The sequence shown here is derived from an EMBL/GenBank/DDBJ whole genome shotgun (WGS) entry which is preliminary data.</text>
</comment>
<accession>A0ABP6FAV7</accession>
<reference evidence="2" key="1">
    <citation type="journal article" date="2019" name="Int. J. Syst. Evol. Microbiol.">
        <title>The Global Catalogue of Microorganisms (GCM) 10K type strain sequencing project: providing services to taxonomists for standard genome sequencing and annotation.</title>
        <authorList>
            <consortium name="The Broad Institute Genomics Platform"/>
            <consortium name="The Broad Institute Genome Sequencing Center for Infectious Disease"/>
            <person name="Wu L."/>
            <person name="Ma J."/>
        </authorList>
    </citation>
    <scope>NUCLEOTIDE SEQUENCE [LARGE SCALE GENOMIC DNA]</scope>
    <source>
        <strain evidence="2">JCM 16374</strain>
    </source>
</reference>
<keyword evidence="2" id="KW-1185">Reference proteome</keyword>
<sequence length="162" mass="18011">MAISYSLDIAAEKSVLQVAWHLCDVARSAGVFDASVTPEGVLEEGAVTGSGMWISVGEDRPMPWGHPVALDLGFTPTASVRFRLDGRRGEPSDQQDEMIRLTSALLGRVAGDAVLHFQFEDIWLLRRGTELSLNERDDLWLPQRLAMISQPYRRATHTFSED</sequence>